<dbReference type="Proteomes" id="UP000665026">
    <property type="component" value="Chromosome"/>
</dbReference>
<dbReference type="KEGG" id="cact:HZ995_15390"/>
<proteinExistence type="predicted"/>
<dbReference type="AlphaFoldDB" id="A0A975I7C2"/>
<evidence type="ECO:0000313" key="1">
    <source>
        <dbReference type="EMBL" id="QTN35829.1"/>
    </source>
</evidence>
<name>A0A975I7C2_9RHOB</name>
<evidence type="ECO:0000313" key="2">
    <source>
        <dbReference type="Proteomes" id="UP000665026"/>
    </source>
</evidence>
<accession>A0A975I7C2</accession>
<dbReference type="RefSeq" id="WP_209356532.1">
    <property type="nucleotide sequence ID" value="NZ_CP060010.1"/>
</dbReference>
<organism evidence="1 2">
    <name type="scientific">Cognatishimia activa</name>
    <dbReference type="NCBI Taxonomy" id="1715691"/>
    <lineage>
        <taxon>Bacteria</taxon>
        <taxon>Pseudomonadati</taxon>
        <taxon>Pseudomonadota</taxon>
        <taxon>Alphaproteobacteria</taxon>
        <taxon>Rhodobacterales</taxon>
        <taxon>Paracoccaceae</taxon>
        <taxon>Cognatishimia</taxon>
    </lineage>
</organism>
<reference evidence="1" key="1">
    <citation type="submission" date="2020-07" db="EMBL/GenBank/DDBJ databases">
        <title>Genome sequences of bacteria associated with the marine, planktonic diatom Thalassiosira profunda strain ECT2AJA-044.</title>
        <authorList>
            <person name="Gargas C.B."/>
            <person name="Roberts W.R."/>
            <person name="Alverson A.J."/>
        </authorList>
    </citation>
    <scope>NUCLEOTIDE SEQUENCE</scope>
    <source>
        <strain evidence="1">ECT2AJA-044</strain>
    </source>
</reference>
<gene>
    <name evidence="1" type="ORF">HZ995_15390</name>
</gene>
<protein>
    <submittedName>
        <fullName evidence="1">Uncharacterized protein</fullName>
    </submittedName>
</protein>
<sequence>MLQKRMPSTAEQGSIMRIRVINQRPKPAVAYESLADNIFTDICEDIQIQSPMIDRPSQAAAHVVRPSVFAQVRRIKTI</sequence>
<dbReference type="EMBL" id="CP060010">
    <property type="protein sequence ID" value="QTN35829.1"/>
    <property type="molecule type" value="Genomic_DNA"/>
</dbReference>